<evidence type="ECO:0000313" key="3">
    <source>
        <dbReference type="Proteomes" id="UP000051697"/>
    </source>
</evidence>
<organism evidence="2 3">
    <name type="scientific">Paucilactobacillus oligofermentans DSM 15707 = LMG 22743</name>
    <dbReference type="NCBI Taxonomy" id="1423778"/>
    <lineage>
        <taxon>Bacteria</taxon>
        <taxon>Bacillati</taxon>
        <taxon>Bacillota</taxon>
        <taxon>Bacilli</taxon>
        <taxon>Lactobacillales</taxon>
        <taxon>Lactobacillaceae</taxon>
        <taxon>Paucilactobacillus</taxon>
    </lineage>
</organism>
<name>A0A0R1RQ37_9LACO</name>
<dbReference type="RefSeq" id="WP_057890045.1">
    <property type="nucleotide sequence ID" value="NZ_AZFE01000031.1"/>
</dbReference>
<dbReference type="Proteomes" id="UP000051697">
    <property type="component" value="Unassembled WGS sequence"/>
</dbReference>
<feature type="transmembrane region" description="Helical" evidence="1">
    <location>
        <begin position="47"/>
        <end position="66"/>
    </location>
</feature>
<keyword evidence="1" id="KW-0812">Transmembrane</keyword>
<proteinExistence type="predicted"/>
<dbReference type="KEGG" id="lol:LACOL_0200"/>
<dbReference type="STRING" id="1423778.FC70_GL001104"/>
<evidence type="ECO:0000313" key="2">
    <source>
        <dbReference type="EMBL" id="KRL55507.1"/>
    </source>
</evidence>
<keyword evidence="1" id="KW-1133">Transmembrane helix</keyword>
<feature type="transmembrane region" description="Helical" evidence="1">
    <location>
        <begin position="12"/>
        <end position="35"/>
    </location>
</feature>
<dbReference type="OrthoDB" id="9936398at2"/>
<dbReference type="AlphaFoldDB" id="A0A0R1RQ37"/>
<gene>
    <name evidence="2" type="ORF">FC70_GL001104</name>
</gene>
<dbReference type="EMBL" id="AZFE01000031">
    <property type="protein sequence ID" value="KRL55507.1"/>
    <property type="molecule type" value="Genomic_DNA"/>
</dbReference>
<comment type="caution">
    <text evidence="2">The sequence shown here is derived from an EMBL/GenBank/DDBJ whole genome shotgun (WGS) entry which is preliminary data.</text>
</comment>
<accession>A0A0R1RQ37</accession>
<dbReference type="PATRIC" id="fig|1423778.4.peg.1138"/>
<reference evidence="2 3" key="1">
    <citation type="journal article" date="2015" name="Genome Announc.">
        <title>Expanding the biotechnology potential of lactobacilli through comparative genomics of 213 strains and associated genera.</title>
        <authorList>
            <person name="Sun Z."/>
            <person name="Harris H.M."/>
            <person name="McCann A."/>
            <person name="Guo C."/>
            <person name="Argimon S."/>
            <person name="Zhang W."/>
            <person name="Yang X."/>
            <person name="Jeffery I.B."/>
            <person name="Cooney J.C."/>
            <person name="Kagawa T.F."/>
            <person name="Liu W."/>
            <person name="Song Y."/>
            <person name="Salvetti E."/>
            <person name="Wrobel A."/>
            <person name="Rasinkangas P."/>
            <person name="Parkhill J."/>
            <person name="Rea M.C."/>
            <person name="O'Sullivan O."/>
            <person name="Ritari J."/>
            <person name="Douillard F.P."/>
            <person name="Paul Ross R."/>
            <person name="Yang R."/>
            <person name="Briner A.E."/>
            <person name="Felis G.E."/>
            <person name="de Vos W.M."/>
            <person name="Barrangou R."/>
            <person name="Klaenhammer T.R."/>
            <person name="Caufield P.W."/>
            <person name="Cui Y."/>
            <person name="Zhang H."/>
            <person name="O'Toole P.W."/>
        </authorList>
    </citation>
    <scope>NUCLEOTIDE SEQUENCE [LARGE SCALE GENOMIC DNA]</scope>
    <source>
        <strain evidence="2 3">DSM 15707</strain>
    </source>
</reference>
<sequence length="79" mass="8862">MKKYKNDDIHTVAIGVSLISAALIIGPIIRVFYGYKLSFYFFDLLHGWWALAGCIAILAVGIYFTLITEKITPKSHGKK</sequence>
<keyword evidence="1" id="KW-0472">Membrane</keyword>
<protein>
    <submittedName>
        <fullName evidence="2">Uncharacterized protein</fullName>
    </submittedName>
</protein>
<evidence type="ECO:0000256" key="1">
    <source>
        <dbReference type="SAM" id="Phobius"/>
    </source>
</evidence>
<keyword evidence="3" id="KW-1185">Reference proteome</keyword>